<evidence type="ECO:0000256" key="1">
    <source>
        <dbReference type="SAM" id="Phobius"/>
    </source>
</evidence>
<keyword evidence="1" id="KW-0812">Transmembrane</keyword>
<evidence type="ECO:0000313" key="4">
    <source>
        <dbReference type="Proteomes" id="UP001620645"/>
    </source>
</evidence>
<organism evidence="3 4">
    <name type="scientific">Heterodera schachtii</name>
    <name type="common">Sugarbeet cyst nematode worm</name>
    <name type="synonym">Tylenchus schachtii</name>
    <dbReference type="NCBI Taxonomy" id="97005"/>
    <lineage>
        <taxon>Eukaryota</taxon>
        <taxon>Metazoa</taxon>
        <taxon>Ecdysozoa</taxon>
        <taxon>Nematoda</taxon>
        <taxon>Chromadorea</taxon>
        <taxon>Rhabditida</taxon>
        <taxon>Tylenchina</taxon>
        <taxon>Tylenchomorpha</taxon>
        <taxon>Tylenchoidea</taxon>
        <taxon>Heteroderidae</taxon>
        <taxon>Heteroderinae</taxon>
        <taxon>Heterodera</taxon>
    </lineage>
</organism>
<evidence type="ECO:0000313" key="3">
    <source>
        <dbReference type="EMBL" id="KAL3071190.1"/>
    </source>
</evidence>
<dbReference type="AlphaFoldDB" id="A0ABD2I1Z3"/>
<evidence type="ECO:0000256" key="2">
    <source>
        <dbReference type="SAM" id="SignalP"/>
    </source>
</evidence>
<reference evidence="3 4" key="1">
    <citation type="submission" date="2024-10" db="EMBL/GenBank/DDBJ databases">
        <authorList>
            <person name="Kim D."/>
        </authorList>
    </citation>
    <scope>NUCLEOTIDE SEQUENCE [LARGE SCALE GENOMIC DNA]</scope>
    <source>
        <strain evidence="3">Taebaek</strain>
    </source>
</reference>
<feature type="signal peptide" evidence="2">
    <location>
        <begin position="1"/>
        <end position="20"/>
    </location>
</feature>
<comment type="caution">
    <text evidence="3">The sequence shown here is derived from an EMBL/GenBank/DDBJ whole genome shotgun (WGS) entry which is preliminary data.</text>
</comment>
<feature type="transmembrane region" description="Helical" evidence="1">
    <location>
        <begin position="192"/>
        <end position="209"/>
    </location>
</feature>
<keyword evidence="1" id="KW-1133">Transmembrane helix</keyword>
<feature type="chain" id="PRO_5044847396" evidence="2">
    <location>
        <begin position="21"/>
        <end position="212"/>
    </location>
</feature>
<accession>A0ABD2I1Z3</accession>
<protein>
    <submittedName>
        <fullName evidence="3">Uncharacterized protein</fullName>
    </submittedName>
</protein>
<keyword evidence="4" id="KW-1185">Reference proteome</keyword>
<dbReference type="Proteomes" id="UP001620645">
    <property type="component" value="Unassembled WGS sequence"/>
</dbReference>
<sequence>MCRIFLLIILFACCCFISNQIRCRMEIVGTVTEENKAVVHLTPNPSNLNLECPDNSYTYCSAAQCFKKEGHFTVYTCTNMSYLQQTRLCDKSFEGMMAVQECVAKTGMGAAACNNSQANDPKFEGLYGGYTCEKCIIGEQNKANSNENYKLYSPTAKPSTPNTATNANELEIFVPINVDDYRSGTACISPKSLFIVVAFAILAIIGARIHTK</sequence>
<dbReference type="EMBL" id="JBICCN010000398">
    <property type="protein sequence ID" value="KAL3071190.1"/>
    <property type="molecule type" value="Genomic_DNA"/>
</dbReference>
<keyword evidence="2" id="KW-0732">Signal</keyword>
<proteinExistence type="predicted"/>
<keyword evidence="1" id="KW-0472">Membrane</keyword>
<name>A0ABD2I1Z3_HETSC</name>
<gene>
    <name evidence="3" type="ORF">niasHS_015564</name>
</gene>